<protein>
    <submittedName>
        <fullName evidence="1">Uncharacterized protein</fullName>
    </submittedName>
</protein>
<comment type="caution">
    <text evidence="1">The sequence shown here is derived from an EMBL/GenBank/DDBJ whole genome shotgun (WGS) entry which is preliminary data.</text>
</comment>
<dbReference type="AlphaFoldDB" id="A0A8J8NT99"/>
<organism evidence="1 2">
    <name type="scientific">Halteria grandinella</name>
    <dbReference type="NCBI Taxonomy" id="5974"/>
    <lineage>
        <taxon>Eukaryota</taxon>
        <taxon>Sar</taxon>
        <taxon>Alveolata</taxon>
        <taxon>Ciliophora</taxon>
        <taxon>Intramacronucleata</taxon>
        <taxon>Spirotrichea</taxon>
        <taxon>Stichotrichia</taxon>
        <taxon>Sporadotrichida</taxon>
        <taxon>Halteriidae</taxon>
        <taxon>Halteria</taxon>
    </lineage>
</organism>
<evidence type="ECO:0000313" key="2">
    <source>
        <dbReference type="Proteomes" id="UP000785679"/>
    </source>
</evidence>
<dbReference type="EMBL" id="RRYP01008518">
    <property type="protein sequence ID" value="TNV79721.1"/>
    <property type="molecule type" value="Genomic_DNA"/>
</dbReference>
<reference evidence="1" key="1">
    <citation type="submission" date="2019-06" db="EMBL/GenBank/DDBJ databases">
        <authorList>
            <person name="Zheng W."/>
        </authorList>
    </citation>
    <scope>NUCLEOTIDE SEQUENCE</scope>
    <source>
        <strain evidence="1">QDHG01</strain>
    </source>
</reference>
<keyword evidence="2" id="KW-1185">Reference proteome</keyword>
<dbReference type="Proteomes" id="UP000785679">
    <property type="component" value="Unassembled WGS sequence"/>
</dbReference>
<accession>A0A8J8NT99</accession>
<sequence>MMKWSTTTQQTNSISSIQSKALMQASQTTKTMPCSCQTQKSNPITRLTFEQTIELHRYIINWIQGLPTETRTNARSRRLRV</sequence>
<gene>
    <name evidence="1" type="ORF">FGO68_gene17758</name>
</gene>
<name>A0A8J8NT99_HALGN</name>
<evidence type="ECO:0000313" key="1">
    <source>
        <dbReference type="EMBL" id="TNV79721.1"/>
    </source>
</evidence>
<proteinExistence type="predicted"/>